<organism evidence="1 2">
    <name type="scientific">Proteus mirabilis</name>
    <dbReference type="NCBI Taxonomy" id="584"/>
    <lineage>
        <taxon>Bacteria</taxon>
        <taxon>Pseudomonadati</taxon>
        <taxon>Pseudomonadota</taxon>
        <taxon>Gammaproteobacteria</taxon>
        <taxon>Enterobacterales</taxon>
        <taxon>Morganellaceae</taxon>
        <taxon>Proteus</taxon>
    </lineage>
</organism>
<evidence type="ECO:0000313" key="2">
    <source>
        <dbReference type="Proteomes" id="UP000251485"/>
    </source>
</evidence>
<dbReference type="OrthoDB" id="6465977at2"/>
<protein>
    <submittedName>
        <fullName evidence="1">Uncharacterized protein</fullName>
    </submittedName>
</protein>
<dbReference type="RefSeq" id="WP_017628827.1">
    <property type="nucleotide sequence ID" value="NZ_CAYFCJ010000023.1"/>
</dbReference>
<dbReference type="AlphaFoldDB" id="A0A2X2BPL5"/>
<evidence type="ECO:0000313" key="1">
    <source>
        <dbReference type="EMBL" id="SPY96811.1"/>
    </source>
</evidence>
<proteinExistence type="predicted"/>
<dbReference type="Proteomes" id="UP000251485">
    <property type="component" value="Unassembled WGS sequence"/>
</dbReference>
<reference evidence="1 2" key="1">
    <citation type="submission" date="2018-06" db="EMBL/GenBank/DDBJ databases">
        <authorList>
            <consortium name="Pathogen Informatics"/>
            <person name="Doyle S."/>
        </authorList>
    </citation>
    <scope>NUCLEOTIDE SEQUENCE [LARGE SCALE GENOMIC DNA]</scope>
    <source>
        <strain evidence="1 2">NCTC10975</strain>
    </source>
</reference>
<name>A0A2X2BPL5_PROMI</name>
<gene>
    <name evidence="1" type="ORF">NCTC10975_02549</name>
</gene>
<accession>A0A2X2BPL5</accession>
<sequence>MKKQTVDLLNSNDETILMMRGRQTKEQVIDTAIKENIICESDKSEWVNCDRVYVCYYKAVPRDGYSAYYYPSNKDVKGAFLATALIIF</sequence>
<dbReference type="EMBL" id="UAUE01000020">
    <property type="protein sequence ID" value="SPY96811.1"/>
    <property type="molecule type" value="Genomic_DNA"/>
</dbReference>